<reference evidence="16" key="3">
    <citation type="submission" date="2025-08" db="UniProtKB">
        <authorList>
            <consortium name="RefSeq"/>
        </authorList>
    </citation>
    <scope>IDENTIFICATION</scope>
    <source>
        <strain evidence="16">CBS 342.82</strain>
    </source>
</reference>
<evidence type="ECO:0000256" key="1">
    <source>
        <dbReference type="ARBA" id="ARBA00010136"/>
    </source>
</evidence>
<dbReference type="PRINTS" id="PR00756">
    <property type="entry name" value="ALADIPTASE"/>
</dbReference>
<keyword evidence="15" id="KW-1185">Reference proteome</keyword>
<dbReference type="GO" id="GO:0005737">
    <property type="term" value="C:cytoplasm"/>
    <property type="evidence" value="ECO:0007669"/>
    <property type="project" value="TreeGrafter"/>
</dbReference>
<evidence type="ECO:0000259" key="13">
    <source>
        <dbReference type="Pfam" id="PF11838"/>
    </source>
</evidence>
<dbReference type="GO" id="GO:0043171">
    <property type="term" value="P:peptide catabolic process"/>
    <property type="evidence" value="ECO:0007669"/>
    <property type="project" value="TreeGrafter"/>
</dbReference>
<dbReference type="InterPro" id="IPR034016">
    <property type="entry name" value="M1_APN-typ"/>
</dbReference>
<dbReference type="Gene3D" id="2.60.40.1730">
    <property type="entry name" value="tricorn interacting facor f3 domain"/>
    <property type="match status" value="1"/>
</dbReference>
<comment type="cofactor">
    <cofactor evidence="9 11">
        <name>Zn(2+)</name>
        <dbReference type="ChEBI" id="CHEBI:29105"/>
    </cofactor>
    <text evidence="9 11">Binds 1 zinc ion per subunit.</text>
</comment>
<dbReference type="Gene3D" id="2.60.40.1910">
    <property type="match status" value="1"/>
</dbReference>
<feature type="domain" description="Peptidase M1 membrane alanine aminopeptidase" evidence="12">
    <location>
        <begin position="254"/>
        <end position="470"/>
    </location>
</feature>
<keyword evidence="7 11" id="KW-0482">Metalloprotease</keyword>
<dbReference type="GO" id="GO:0070006">
    <property type="term" value="F:metalloaminopeptidase activity"/>
    <property type="evidence" value="ECO:0007669"/>
    <property type="project" value="TreeGrafter"/>
</dbReference>
<dbReference type="InterPro" id="IPR045357">
    <property type="entry name" value="Aminopeptidase_N-like_N"/>
</dbReference>
<dbReference type="SUPFAM" id="SSF63737">
    <property type="entry name" value="Leukotriene A4 hydrolase N-terminal domain"/>
    <property type="match status" value="1"/>
</dbReference>
<feature type="active site" description="Proton acceptor" evidence="8">
    <location>
        <position position="326"/>
    </location>
</feature>
<dbReference type="InterPro" id="IPR042097">
    <property type="entry name" value="Aminopeptidase_N-like_N_sf"/>
</dbReference>
<reference evidence="16" key="2">
    <citation type="submission" date="2020-04" db="EMBL/GenBank/DDBJ databases">
        <authorList>
            <consortium name="NCBI Genome Project"/>
        </authorList>
    </citation>
    <scope>NUCLEOTIDE SEQUENCE</scope>
    <source>
        <strain evidence="16">CBS 342.82</strain>
    </source>
</reference>
<evidence type="ECO:0000256" key="8">
    <source>
        <dbReference type="PIRSR" id="PIRSR634016-1"/>
    </source>
</evidence>
<evidence type="ECO:0000256" key="6">
    <source>
        <dbReference type="ARBA" id="ARBA00022833"/>
    </source>
</evidence>
<dbReference type="PANTHER" id="PTHR11533:SF171">
    <property type="entry name" value="AMINOPEPTIDASE"/>
    <property type="match status" value="1"/>
</dbReference>
<evidence type="ECO:0000256" key="7">
    <source>
        <dbReference type="ARBA" id="ARBA00023049"/>
    </source>
</evidence>
<evidence type="ECO:0000313" key="15">
    <source>
        <dbReference type="Proteomes" id="UP000504637"/>
    </source>
</evidence>
<dbReference type="SUPFAM" id="SSF55486">
    <property type="entry name" value="Metalloproteases ('zincins'), catalytic domain"/>
    <property type="match status" value="1"/>
</dbReference>
<dbReference type="InterPro" id="IPR014782">
    <property type="entry name" value="Peptidase_M1_dom"/>
</dbReference>
<evidence type="ECO:0000256" key="4">
    <source>
        <dbReference type="ARBA" id="ARBA00022723"/>
    </source>
</evidence>
<keyword evidence="3 11" id="KW-0645">Protease</keyword>
<dbReference type="GO" id="GO:0016020">
    <property type="term" value="C:membrane"/>
    <property type="evidence" value="ECO:0007669"/>
    <property type="project" value="TreeGrafter"/>
</dbReference>
<dbReference type="AlphaFoldDB" id="A0A6J3MHT6"/>
<comment type="similarity">
    <text evidence="1 11">Belongs to the peptidase M1 family.</text>
</comment>
<dbReference type="OrthoDB" id="10031169at2759"/>
<keyword evidence="2 11" id="KW-0031">Aminopeptidase</keyword>
<dbReference type="PANTHER" id="PTHR11533">
    <property type="entry name" value="PROTEASE M1 ZINC METALLOPROTEASE"/>
    <property type="match status" value="1"/>
</dbReference>
<dbReference type="RefSeq" id="XP_033464290.1">
    <property type="nucleotide sequence ID" value="XM_033600760.1"/>
</dbReference>
<evidence type="ECO:0000256" key="11">
    <source>
        <dbReference type="RuleBase" id="RU364040"/>
    </source>
</evidence>
<dbReference type="GO" id="GO:0006508">
    <property type="term" value="P:proteolysis"/>
    <property type="evidence" value="ECO:0007669"/>
    <property type="project" value="UniProtKB-KW"/>
</dbReference>
<dbReference type="EC" id="3.4.11.-" evidence="11"/>
<feature type="binding site" evidence="9">
    <location>
        <position position="329"/>
    </location>
    <ligand>
        <name>Zn(2+)</name>
        <dbReference type="ChEBI" id="CHEBI:29105"/>
        <note>catalytic</note>
    </ligand>
</feature>
<dbReference type="Pfam" id="PF17900">
    <property type="entry name" value="Peptidase_M1_N"/>
    <property type="match status" value="1"/>
</dbReference>
<evidence type="ECO:0000313" key="16">
    <source>
        <dbReference type="RefSeq" id="XP_033464290.1"/>
    </source>
</evidence>
<keyword evidence="6 9" id="KW-0862">Zinc</keyword>
<organism evidence="16">
    <name type="scientific">Dissoconium aciculare CBS 342.82</name>
    <dbReference type="NCBI Taxonomy" id="1314786"/>
    <lineage>
        <taxon>Eukaryota</taxon>
        <taxon>Fungi</taxon>
        <taxon>Dikarya</taxon>
        <taxon>Ascomycota</taxon>
        <taxon>Pezizomycotina</taxon>
        <taxon>Dothideomycetes</taxon>
        <taxon>Dothideomycetidae</taxon>
        <taxon>Mycosphaerellales</taxon>
        <taxon>Dissoconiaceae</taxon>
        <taxon>Dissoconium</taxon>
    </lineage>
</organism>
<feature type="binding site" evidence="9">
    <location>
        <position position="325"/>
    </location>
    <ligand>
        <name>Zn(2+)</name>
        <dbReference type="ChEBI" id="CHEBI:29105"/>
        <note>catalytic</note>
    </ligand>
</feature>
<evidence type="ECO:0000256" key="5">
    <source>
        <dbReference type="ARBA" id="ARBA00022801"/>
    </source>
</evidence>
<proteinExistence type="inferred from homology"/>
<gene>
    <name evidence="16" type="ORF">K489DRAFT_311133</name>
</gene>
<dbReference type="InterPro" id="IPR001930">
    <property type="entry name" value="Peptidase_M1"/>
</dbReference>
<dbReference type="InterPro" id="IPR024571">
    <property type="entry name" value="ERAP1-like_C_dom"/>
</dbReference>
<dbReference type="Gene3D" id="1.10.390.10">
    <property type="entry name" value="Neutral Protease Domain 2"/>
    <property type="match status" value="1"/>
</dbReference>
<keyword evidence="4 9" id="KW-0479">Metal-binding</keyword>
<evidence type="ECO:0000259" key="14">
    <source>
        <dbReference type="Pfam" id="PF17900"/>
    </source>
</evidence>
<name>A0A6J3MHT6_9PEZI</name>
<evidence type="ECO:0000256" key="2">
    <source>
        <dbReference type="ARBA" id="ARBA00022438"/>
    </source>
</evidence>
<keyword evidence="5 11" id="KW-0378">Hydrolase</keyword>
<dbReference type="GO" id="GO:0008270">
    <property type="term" value="F:zinc ion binding"/>
    <property type="evidence" value="ECO:0007669"/>
    <property type="project" value="UniProtKB-UniRule"/>
</dbReference>
<dbReference type="FunFam" id="1.10.390.10:FF:000001">
    <property type="entry name" value="Aminopeptidase"/>
    <property type="match status" value="1"/>
</dbReference>
<dbReference type="Proteomes" id="UP000504637">
    <property type="component" value="Unplaced"/>
</dbReference>
<evidence type="ECO:0000256" key="10">
    <source>
        <dbReference type="PIRSR" id="PIRSR634016-4"/>
    </source>
</evidence>
<dbReference type="InterPro" id="IPR050344">
    <property type="entry name" value="Peptidase_M1_aminopeptidases"/>
</dbReference>
<dbReference type="GeneID" id="54358560"/>
<reference evidence="16" key="1">
    <citation type="submission" date="2020-01" db="EMBL/GenBank/DDBJ databases">
        <authorList>
            <consortium name="DOE Joint Genome Institute"/>
            <person name="Haridas S."/>
            <person name="Albert R."/>
            <person name="Binder M."/>
            <person name="Bloem J."/>
            <person name="Labutti K."/>
            <person name="Salamov A."/>
            <person name="Andreopoulos B."/>
            <person name="Baker S.E."/>
            <person name="Barry K."/>
            <person name="Bills G."/>
            <person name="Bluhm B.H."/>
            <person name="Cannon C."/>
            <person name="Castanera R."/>
            <person name="Culley D.E."/>
            <person name="Daum C."/>
            <person name="Ezra D."/>
            <person name="Gonzalez J.B."/>
            <person name="Henrissat B."/>
            <person name="Kuo A."/>
            <person name="Liang C."/>
            <person name="Lipzen A."/>
            <person name="Lutzoni F."/>
            <person name="Magnuson J."/>
            <person name="Mondo S."/>
            <person name="Nolan M."/>
            <person name="Ohm R."/>
            <person name="Pangilinan J."/>
            <person name="Park H.-J."/>
            <person name="Ramirez L."/>
            <person name="Alfaro M."/>
            <person name="Sun H."/>
            <person name="Tritt A."/>
            <person name="Yoshinaga Y."/>
            <person name="Zwiers L.-H."/>
            <person name="Turgeon B.G."/>
            <person name="Goodwin S.B."/>
            <person name="Spatafora J.W."/>
            <person name="Crous P.W."/>
            <person name="Grigoriev I.V."/>
        </authorList>
    </citation>
    <scope>NUCLEOTIDE SEQUENCE</scope>
    <source>
        <strain evidence="16">CBS 342.82</strain>
    </source>
</reference>
<dbReference type="FunFam" id="2.60.40.1730:FF:000002">
    <property type="entry name" value="Aminopeptidase"/>
    <property type="match status" value="1"/>
</dbReference>
<feature type="domain" description="ERAP1-like C-terminal" evidence="13">
    <location>
        <begin position="544"/>
        <end position="857"/>
    </location>
</feature>
<dbReference type="Pfam" id="PF11838">
    <property type="entry name" value="ERAP1_C"/>
    <property type="match status" value="1"/>
</dbReference>
<feature type="domain" description="Aminopeptidase N-like N-terminal" evidence="14">
    <location>
        <begin position="13"/>
        <end position="213"/>
    </location>
</feature>
<protein>
    <recommendedName>
        <fullName evidence="11">Aminopeptidase</fullName>
        <ecNumber evidence="11">3.4.11.-</ecNumber>
    </recommendedName>
</protein>
<evidence type="ECO:0000256" key="9">
    <source>
        <dbReference type="PIRSR" id="PIRSR634016-3"/>
    </source>
</evidence>
<accession>A0A6J3MHT6</accession>
<dbReference type="CDD" id="cd09601">
    <property type="entry name" value="M1_APN-Q_like"/>
    <property type="match status" value="1"/>
</dbReference>
<dbReference type="FunFam" id="1.25.50.20:FF:000002">
    <property type="entry name" value="Aminopeptidase"/>
    <property type="match status" value="1"/>
</dbReference>
<feature type="site" description="Transition state stabilizer" evidence="10">
    <location>
        <position position="411"/>
    </location>
</feature>
<sequence length="881" mass="99311">MADDRDVLSSDVKPINYDISLRDLLAGEPWTYQGRVAIALEVKTAVTSITLNTFELKIHSAEARPTSGHESSKIKVINISYDTKNQRCTLSFDQSITPSPSVTLIIDFEGTMNNNMAGFYRSKYKPIVEPAKGVARDEDHHYMFSTQFESSDARRTFPCFDEPNLKATFDFAIEIPDDLVALSNMPEKETRKGTKDGKKVVSFERTPVMSTYLLAWAFGDFEYIEDRTRREYNGKPLPVRVYTTRGLKEQGKLALESAHQIVDYFSEIFDIDYPLPKVDLLAVHEFSHGAMENWGLITYRTTAVLFDEAASDQKYRNRVVYVVAHELAHQWFGNLVTMDWWNELWLNEGFATWVGWYAVDHLHPDWNVWGQFVADGMQMAFQLDSLRTSHPIEVPVKNALEVDQIFDHISYLKGSSVIRMLAAHLGVKTFLRGVSDYLKAHTYANARTRDLWAALSKASGQDVDAFMGNWIQKIGFPVVTVSEEPGQLTIKQSRFLTSGEVQPEEDETTWWIPLGVKTGVQSSEVRRKPLTSKSDILPDIDNSFYKINSDQTGFYRINLPPQRLAEMSKFIDRLSVEDKIGLIGDAAAMAISGHGTTPAVLSFIEGFKTETNYLVWSGVLASLGKIRSVFSYDTETARGLQAFTLKLVTNAVEAIGWEFVQSESYLTGQLRSLLIGAAGLAGHEGTVNESQKRFKDFINGDQKAIHPSLRGAVYKISVKYGGEEAYRAVQKEYLQTTSIDGKEIALHSLGSVQTPELALDYLTFAFGGKVATQDLHSVGGSLAANSKTRDTLWQYIQQEWPLIRSKLSGNMVVLERFLRVSLPKFATFEMEQEISKFFGEDTAGYDRGLAVVSDTIKGNAQYRERDQAIVKEWLREHKFLN</sequence>
<dbReference type="FunFam" id="2.60.40.1910:FF:000004">
    <property type="entry name" value="Aminopeptidase"/>
    <property type="match status" value="1"/>
</dbReference>
<evidence type="ECO:0000256" key="3">
    <source>
        <dbReference type="ARBA" id="ARBA00022670"/>
    </source>
</evidence>
<dbReference type="Gene3D" id="1.25.50.20">
    <property type="match status" value="1"/>
</dbReference>
<dbReference type="InterPro" id="IPR027268">
    <property type="entry name" value="Peptidase_M4/M1_CTD_sf"/>
</dbReference>
<dbReference type="GO" id="GO:0042277">
    <property type="term" value="F:peptide binding"/>
    <property type="evidence" value="ECO:0007669"/>
    <property type="project" value="TreeGrafter"/>
</dbReference>
<dbReference type="Pfam" id="PF01433">
    <property type="entry name" value="Peptidase_M1"/>
    <property type="match status" value="1"/>
</dbReference>
<feature type="binding site" evidence="9">
    <location>
        <position position="348"/>
    </location>
    <ligand>
        <name>Zn(2+)</name>
        <dbReference type="ChEBI" id="CHEBI:29105"/>
        <note>catalytic</note>
    </ligand>
</feature>
<evidence type="ECO:0000259" key="12">
    <source>
        <dbReference type="Pfam" id="PF01433"/>
    </source>
</evidence>